<protein>
    <submittedName>
        <fullName evidence="1">Uncharacterized protein</fullName>
    </submittedName>
</protein>
<proteinExistence type="predicted"/>
<evidence type="ECO:0000313" key="1">
    <source>
        <dbReference type="EMBL" id="KAJ8674129.1"/>
    </source>
</evidence>
<comment type="caution">
    <text evidence="1">The sequence shown here is derived from an EMBL/GenBank/DDBJ whole genome shotgun (WGS) entry which is preliminary data.</text>
</comment>
<dbReference type="Proteomes" id="UP001239111">
    <property type="component" value="Chromosome 3"/>
</dbReference>
<evidence type="ECO:0000313" key="2">
    <source>
        <dbReference type="Proteomes" id="UP001239111"/>
    </source>
</evidence>
<gene>
    <name evidence="1" type="ORF">QAD02_005391</name>
</gene>
<sequence length="112" mass="13261">MTQDSGMISRDELEQKLKDTRDAKRGSNSRMWDRDYIENVIKIPKNGENTPGNHYFIRKYELYQIGAESHVIVRREKLSDDLIYVVCIEDYYDKLLESHTNTDHGGRDRMAY</sequence>
<reference evidence="1" key="1">
    <citation type="submission" date="2023-04" db="EMBL/GenBank/DDBJ databases">
        <title>A chromosome-level genome assembly of the parasitoid wasp Eretmocerus hayati.</title>
        <authorList>
            <person name="Zhong Y."/>
            <person name="Liu S."/>
            <person name="Liu Y."/>
        </authorList>
    </citation>
    <scope>NUCLEOTIDE SEQUENCE</scope>
    <source>
        <strain evidence="1">ZJU_SS_LIU_2023</strain>
    </source>
</reference>
<dbReference type="EMBL" id="CM056743">
    <property type="protein sequence ID" value="KAJ8674129.1"/>
    <property type="molecule type" value="Genomic_DNA"/>
</dbReference>
<accession>A0ACC2NSR5</accession>
<keyword evidence="2" id="KW-1185">Reference proteome</keyword>
<organism evidence="1 2">
    <name type="scientific">Eretmocerus hayati</name>
    <dbReference type="NCBI Taxonomy" id="131215"/>
    <lineage>
        <taxon>Eukaryota</taxon>
        <taxon>Metazoa</taxon>
        <taxon>Ecdysozoa</taxon>
        <taxon>Arthropoda</taxon>
        <taxon>Hexapoda</taxon>
        <taxon>Insecta</taxon>
        <taxon>Pterygota</taxon>
        <taxon>Neoptera</taxon>
        <taxon>Endopterygota</taxon>
        <taxon>Hymenoptera</taxon>
        <taxon>Apocrita</taxon>
        <taxon>Proctotrupomorpha</taxon>
        <taxon>Chalcidoidea</taxon>
        <taxon>Aphelinidae</taxon>
        <taxon>Aphelininae</taxon>
        <taxon>Eretmocerus</taxon>
    </lineage>
</organism>
<name>A0ACC2NSR5_9HYME</name>